<keyword evidence="8" id="KW-1133">Transmembrane helix</keyword>
<evidence type="ECO:0000313" key="10">
    <source>
        <dbReference type="EMBL" id="JAS27151.1"/>
    </source>
</evidence>
<evidence type="ECO:0000256" key="7">
    <source>
        <dbReference type="ARBA" id="ARBA00023180"/>
    </source>
</evidence>
<keyword evidence="6" id="KW-1015">Disulfide bond</keyword>
<dbReference type="InterPro" id="IPR050645">
    <property type="entry name" value="Histidine_acid_phosphatase"/>
</dbReference>
<organism evidence="9">
    <name type="scientific">Clastoptera arizonana</name>
    <name type="common">Arizona spittle bug</name>
    <dbReference type="NCBI Taxonomy" id="38151"/>
    <lineage>
        <taxon>Eukaryota</taxon>
        <taxon>Metazoa</taxon>
        <taxon>Ecdysozoa</taxon>
        <taxon>Arthropoda</taxon>
        <taxon>Hexapoda</taxon>
        <taxon>Insecta</taxon>
        <taxon>Pterygota</taxon>
        <taxon>Neoptera</taxon>
        <taxon>Paraneoptera</taxon>
        <taxon>Hemiptera</taxon>
        <taxon>Auchenorrhyncha</taxon>
        <taxon>Cercopoidea</taxon>
        <taxon>Clastopteridae</taxon>
        <taxon>Clastoptera</taxon>
    </lineage>
</organism>
<keyword evidence="5" id="KW-0378">Hydrolase</keyword>
<keyword evidence="8" id="KW-0472">Membrane</keyword>
<dbReference type="InterPro" id="IPR029033">
    <property type="entry name" value="His_PPase_superfam"/>
</dbReference>
<evidence type="ECO:0000256" key="6">
    <source>
        <dbReference type="ARBA" id="ARBA00023157"/>
    </source>
</evidence>
<evidence type="ECO:0000256" key="8">
    <source>
        <dbReference type="SAM" id="Phobius"/>
    </source>
</evidence>
<keyword evidence="7" id="KW-0325">Glycoprotein</keyword>
<dbReference type="SUPFAM" id="SSF53254">
    <property type="entry name" value="Phosphoglycerate mutase-like"/>
    <property type="match status" value="1"/>
</dbReference>
<comment type="catalytic activity">
    <reaction evidence="1">
        <text>a phosphate monoester + H2O = an alcohol + phosphate</text>
        <dbReference type="Rhea" id="RHEA:15017"/>
        <dbReference type="ChEBI" id="CHEBI:15377"/>
        <dbReference type="ChEBI" id="CHEBI:30879"/>
        <dbReference type="ChEBI" id="CHEBI:43474"/>
        <dbReference type="ChEBI" id="CHEBI:67140"/>
        <dbReference type="EC" id="3.1.3.2"/>
    </reaction>
</comment>
<dbReference type="EMBL" id="GEDC01010147">
    <property type="protein sequence ID" value="JAS27151.1"/>
    <property type="molecule type" value="Transcribed_RNA"/>
</dbReference>
<feature type="transmembrane region" description="Helical" evidence="8">
    <location>
        <begin position="12"/>
        <end position="33"/>
    </location>
</feature>
<keyword evidence="8" id="KW-0812">Transmembrane</keyword>
<sequence length="389" mass="44477">MSCDLQLSDKQINVCKFSCVILTIIVIALAINLNSSDCSHYTPSLKLVIAITRHGVRAPAYDYPTNPYSSKAHWPNGAGELTSLGKMQMYKLGTKFREIYNGFLNENYVSSEFRSFSTLIERTMQSAEALLAGLYPPKSYQIWNNDLAWQPIPVFPNYLDKEKIATTPELCPAFTNFQKTAIKLAENKSAESSKIIEYMLRNSGFNTSSMFHLYVLWDVLTCQKYSGLELPEWAKEVYPAPFKDVYKTPLYAFLIGNDEMVRLLAGPMVNSFIESMQKKMNDTQNKERKMLFYSSHDNTLLAILTSFGFKNIEPVQFAMTILLELHSNSLTPSGYEIKLFFIDGTTEDRTPIQKDIPTCNSPCDFNRFFEITNIYHKDLDFDKECLSKQ</sequence>
<dbReference type="InterPro" id="IPR033379">
    <property type="entry name" value="Acid_Pase_AS"/>
</dbReference>
<dbReference type="GO" id="GO:0003993">
    <property type="term" value="F:acid phosphatase activity"/>
    <property type="evidence" value="ECO:0007669"/>
    <property type="project" value="UniProtKB-EC"/>
</dbReference>
<evidence type="ECO:0000256" key="3">
    <source>
        <dbReference type="ARBA" id="ARBA00012646"/>
    </source>
</evidence>
<keyword evidence="4" id="KW-0732">Signal</keyword>
<evidence type="ECO:0000256" key="5">
    <source>
        <dbReference type="ARBA" id="ARBA00022801"/>
    </source>
</evidence>
<accession>A0A1B6D2U7</accession>
<dbReference type="PANTHER" id="PTHR11567">
    <property type="entry name" value="ACID PHOSPHATASE-RELATED"/>
    <property type="match status" value="1"/>
</dbReference>
<evidence type="ECO:0000313" key="9">
    <source>
        <dbReference type="EMBL" id="JAS20007.1"/>
    </source>
</evidence>
<evidence type="ECO:0000256" key="1">
    <source>
        <dbReference type="ARBA" id="ARBA00000032"/>
    </source>
</evidence>
<dbReference type="EC" id="3.1.3.2" evidence="3"/>
<dbReference type="CDD" id="cd07061">
    <property type="entry name" value="HP_HAP_like"/>
    <property type="match status" value="1"/>
</dbReference>
<dbReference type="AlphaFoldDB" id="A0A1B6D2U7"/>
<reference evidence="9" key="1">
    <citation type="submission" date="2015-12" db="EMBL/GenBank/DDBJ databases">
        <title>De novo transcriptome assembly of four potential Pierce s Disease insect vectors from Arizona vineyards.</title>
        <authorList>
            <person name="Tassone E.E."/>
        </authorList>
    </citation>
    <scope>NUCLEOTIDE SEQUENCE</scope>
</reference>
<gene>
    <name evidence="9" type="ORF">g.6888</name>
    <name evidence="10" type="ORF">g.6889</name>
</gene>
<dbReference type="PROSITE" id="PS00616">
    <property type="entry name" value="HIS_ACID_PHOSPHAT_1"/>
    <property type="match status" value="1"/>
</dbReference>
<evidence type="ECO:0000256" key="2">
    <source>
        <dbReference type="ARBA" id="ARBA00005375"/>
    </source>
</evidence>
<proteinExistence type="inferred from homology"/>
<dbReference type="EMBL" id="GEDC01017291">
    <property type="protein sequence ID" value="JAS20007.1"/>
    <property type="molecule type" value="Transcribed_RNA"/>
</dbReference>
<evidence type="ECO:0000256" key="4">
    <source>
        <dbReference type="ARBA" id="ARBA00022729"/>
    </source>
</evidence>
<dbReference type="Pfam" id="PF00328">
    <property type="entry name" value="His_Phos_2"/>
    <property type="match status" value="1"/>
</dbReference>
<comment type="similarity">
    <text evidence="2">Belongs to the histidine acid phosphatase family.</text>
</comment>
<name>A0A1B6D2U7_9HEMI</name>
<dbReference type="PANTHER" id="PTHR11567:SF211">
    <property type="entry name" value="PROSTATIC ACID PHOSPHATASE"/>
    <property type="match status" value="1"/>
</dbReference>
<dbReference type="PROSITE" id="PS00778">
    <property type="entry name" value="HIS_ACID_PHOSPHAT_2"/>
    <property type="match status" value="1"/>
</dbReference>
<dbReference type="Gene3D" id="3.40.50.1240">
    <property type="entry name" value="Phosphoglycerate mutase-like"/>
    <property type="match status" value="1"/>
</dbReference>
<protein>
    <recommendedName>
        <fullName evidence="3">acid phosphatase</fullName>
        <ecNumber evidence="3">3.1.3.2</ecNumber>
    </recommendedName>
</protein>
<dbReference type="InterPro" id="IPR000560">
    <property type="entry name" value="His_Pase_clade-2"/>
</dbReference>